<proteinExistence type="predicted"/>
<dbReference type="Proteomes" id="UP000034749">
    <property type="component" value="Unassembled WGS sequence"/>
</dbReference>
<dbReference type="InterPro" id="IPR005182">
    <property type="entry name" value="YdbS-like_PH"/>
</dbReference>
<keyword evidence="1" id="KW-0812">Transmembrane</keyword>
<dbReference type="AlphaFoldDB" id="A0A0G0WT30"/>
<protein>
    <submittedName>
        <fullName evidence="3">Membrane-flanked domain protein</fullName>
    </submittedName>
</protein>
<evidence type="ECO:0000259" key="2">
    <source>
        <dbReference type="Pfam" id="PF03703"/>
    </source>
</evidence>
<feature type="transmembrane region" description="Helical" evidence="1">
    <location>
        <begin position="20"/>
        <end position="49"/>
    </location>
</feature>
<keyword evidence="1" id="KW-0472">Membrane</keyword>
<organism evidence="3 4">
    <name type="scientific">Candidatus Nomurabacteria bacterium GW2011_GWA2_40_9</name>
    <dbReference type="NCBI Taxonomy" id="1618734"/>
    <lineage>
        <taxon>Bacteria</taxon>
        <taxon>Candidatus Nomuraibacteriota</taxon>
    </lineage>
</organism>
<evidence type="ECO:0000313" key="4">
    <source>
        <dbReference type="Proteomes" id="UP000034749"/>
    </source>
</evidence>
<keyword evidence="1" id="KW-1133">Transmembrane helix</keyword>
<sequence>MLIHENIIKKMHPHPIGFLGYYFIGIIIVAIGVAYYWQVIVLGVLIFVLGEVFRRAETFYILESGVARGYHFLSTSRKFAEYGNIQNIEVNQSFFENILGIGSIKFDTSGSDIIEVAFHGVVHPYSIEKIVREKMALK</sequence>
<feature type="domain" description="YdbS-like PH" evidence="2">
    <location>
        <begin position="72"/>
        <end position="128"/>
    </location>
</feature>
<dbReference type="Pfam" id="PF03703">
    <property type="entry name" value="bPH_2"/>
    <property type="match status" value="1"/>
</dbReference>
<gene>
    <name evidence="3" type="ORF">UU24_C0032G0002</name>
</gene>
<name>A0A0G0WT30_9BACT</name>
<evidence type="ECO:0000256" key="1">
    <source>
        <dbReference type="SAM" id="Phobius"/>
    </source>
</evidence>
<accession>A0A0G0WT30</accession>
<reference evidence="3 4" key="1">
    <citation type="journal article" date="2015" name="Nature">
        <title>rRNA introns, odd ribosomes, and small enigmatic genomes across a large radiation of phyla.</title>
        <authorList>
            <person name="Brown C.T."/>
            <person name="Hug L.A."/>
            <person name="Thomas B.C."/>
            <person name="Sharon I."/>
            <person name="Castelle C.J."/>
            <person name="Singh A."/>
            <person name="Wilkins M.J."/>
            <person name="Williams K.H."/>
            <person name="Banfield J.F."/>
        </authorList>
    </citation>
    <scope>NUCLEOTIDE SEQUENCE [LARGE SCALE GENOMIC DNA]</scope>
</reference>
<dbReference type="EMBL" id="LBZW01000032">
    <property type="protein sequence ID" value="KKR78557.1"/>
    <property type="molecule type" value="Genomic_DNA"/>
</dbReference>
<comment type="caution">
    <text evidence="3">The sequence shown here is derived from an EMBL/GenBank/DDBJ whole genome shotgun (WGS) entry which is preliminary data.</text>
</comment>
<evidence type="ECO:0000313" key="3">
    <source>
        <dbReference type="EMBL" id="KKR78557.1"/>
    </source>
</evidence>